<name>A0A0F9H1N5_9ZZZZ</name>
<evidence type="ECO:0000313" key="1">
    <source>
        <dbReference type="EMBL" id="KKM04950.1"/>
    </source>
</evidence>
<dbReference type="AlphaFoldDB" id="A0A0F9H1N5"/>
<organism evidence="1">
    <name type="scientific">marine sediment metagenome</name>
    <dbReference type="NCBI Taxonomy" id="412755"/>
    <lineage>
        <taxon>unclassified sequences</taxon>
        <taxon>metagenomes</taxon>
        <taxon>ecological metagenomes</taxon>
    </lineage>
</organism>
<gene>
    <name evidence="1" type="ORF">LCGC14_1759060</name>
</gene>
<comment type="caution">
    <text evidence="1">The sequence shown here is derived from an EMBL/GenBank/DDBJ whole genome shotgun (WGS) entry which is preliminary data.</text>
</comment>
<dbReference type="EMBL" id="LAZR01016335">
    <property type="protein sequence ID" value="KKM04950.1"/>
    <property type="molecule type" value="Genomic_DNA"/>
</dbReference>
<reference evidence="1" key="1">
    <citation type="journal article" date="2015" name="Nature">
        <title>Complex archaea that bridge the gap between prokaryotes and eukaryotes.</title>
        <authorList>
            <person name="Spang A."/>
            <person name="Saw J.H."/>
            <person name="Jorgensen S.L."/>
            <person name="Zaremba-Niedzwiedzka K."/>
            <person name="Martijn J."/>
            <person name="Lind A.E."/>
            <person name="van Eijk R."/>
            <person name="Schleper C."/>
            <person name="Guy L."/>
            <person name="Ettema T.J."/>
        </authorList>
    </citation>
    <scope>NUCLEOTIDE SEQUENCE</scope>
</reference>
<protein>
    <submittedName>
        <fullName evidence="1">Uncharacterized protein</fullName>
    </submittedName>
</protein>
<accession>A0A0F9H1N5</accession>
<proteinExistence type="predicted"/>
<sequence>MSTKLTEEQKTFIENHINETAKEAAKKKKKSGFWGKMCGFLVMAGKAYWEYEKLKKK</sequence>